<dbReference type="GO" id="GO:0016989">
    <property type="term" value="F:sigma factor antagonist activity"/>
    <property type="evidence" value="ECO:0007669"/>
    <property type="project" value="InterPro"/>
</dbReference>
<reference evidence="3 4" key="1">
    <citation type="submission" date="2016-10" db="EMBL/GenBank/DDBJ databases">
        <authorList>
            <person name="de Groot N.N."/>
        </authorList>
    </citation>
    <scope>NUCLEOTIDE SEQUENCE [LARGE SCALE GENOMIC DNA]</scope>
    <source>
        <strain evidence="3 4">DSM 22012</strain>
    </source>
</reference>
<evidence type="ECO:0000313" key="3">
    <source>
        <dbReference type="EMBL" id="SEG72784.1"/>
    </source>
</evidence>
<dbReference type="RefSeq" id="WP_104004366.1">
    <property type="nucleotide sequence ID" value="NZ_FNVQ01000003.1"/>
</dbReference>
<dbReference type="Pfam" id="PF03872">
    <property type="entry name" value="RseA_N"/>
    <property type="match status" value="1"/>
</dbReference>
<feature type="domain" description="Anti sigma-E protein RseA N-terminal" evidence="1">
    <location>
        <begin position="5"/>
        <end position="84"/>
    </location>
</feature>
<dbReference type="PANTHER" id="PTHR38104">
    <property type="match status" value="1"/>
</dbReference>
<dbReference type="EMBL" id="FNVQ01000003">
    <property type="protein sequence ID" value="SEG72784.1"/>
    <property type="molecule type" value="Genomic_DNA"/>
</dbReference>
<dbReference type="InterPro" id="IPR005572">
    <property type="entry name" value="Anti-sigma_E_RseA_N"/>
</dbReference>
<evidence type="ECO:0000259" key="1">
    <source>
        <dbReference type="Pfam" id="PF03872"/>
    </source>
</evidence>
<dbReference type="AlphaFoldDB" id="A0A1H6CIH9"/>
<dbReference type="Pfam" id="PF17188">
    <property type="entry name" value="MucB_RseB_C"/>
    <property type="match status" value="1"/>
</dbReference>
<sequence length="291" mass="31282">MSEWKEGLSALMDDQASDFELRRLLDRAGDTPEVGQTWQRYQLTRSVLKGEPVAARDDLSISIAAALESEPTYSGKTDSIEAKAPSWLSKASISSIGRSVASMAVAASVTAVVILGANNFGVGTGTDSVDGAVAQSDASTNRPAQTIAARTPISNDLVRTQFGDSSRIVNTNTAEPDVIRLSQGLSRYIDQHEQLLGTRQPEWTSAWLPDGFKPVRHDLMPHGEVIMYSNGESAFSVTIEPKKDQQNSEGVAQSDGLIALGRNQGSHFITVVGDIPLMIADRIASNVKQIR</sequence>
<dbReference type="Gene3D" id="1.10.10.880">
    <property type="entry name" value="Anti sigma-E protein RseA, N-terminal domain"/>
    <property type="match status" value="1"/>
</dbReference>
<dbReference type="Proteomes" id="UP000236745">
    <property type="component" value="Unassembled WGS sequence"/>
</dbReference>
<dbReference type="OrthoDB" id="5734981at2"/>
<dbReference type="InterPro" id="IPR036147">
    <property type="entry name" value="Anti-sigma_E_RseA_N_sf"/>
</dbReference>
<dbReference type="InterPro" id="IPR038484">
    <property type="entry name" value="MucB/RseB_C_sf"/>
</dbReference>
<dbReference type="CDD" id="cd16328">
    <property type="entry name" value="RseA_N"/>
    <property type="match status" value="1"/>
</dbReference>
<dbReference type="Gene3D" id="3.30.200.100">
    <property type="entry name" value="MucB/RseB, C-terminal domain"/>
    <property type="match status" value="1"/>
</dbReference>
<dbReference type="SUPFAM" id="SSF89069">
    <property type="entry name" value="N-terminal, cytoplasmic domain of anti-sigmaE factor RseA"/>
    <property type="match status" value="1"/>
</dbReference>
<dbReference type="InterPro" id="IPR052383">
    <property type="entry name" value="Anti-sigma-E_RseA-like"/>
</dbReference>
<organism evidence="3 4">
    <name type="scientific">Marinobacterium lutimaris</name>
    <dbReference type="NCBI Taxonomy" id="568106"/>
    <lineage>
        <taxon>Bacteria</taxon>
        <taxon>Pseudomonadati</taxon>
        <taxon>Pseudomonadota</taxon>
        <taxon>Gammaproteobacteria</taxon>
        <taxon>Oceanospirillales</taxon>
        <taxon>Oceanospirillaceae</taxon>
        <taxon>Marinobacterium</taxon>
    </lineage>
</organism>
<dbReference type="PANTHER" id="PTHR38104:SF1">
    <property type="entry name" value="ANTI-SIGMA-E FACTOR RSEA"/>
    <property type="match status" value="1"/>
</dbReference>
<gene>
    <name evidence="3" type="ORF">SAMN05444390_103542</name>
</gene>
<feature type="domain" description="MucB/RseB C-terminal" evidence="2">
    <location>
        <begin position="199"/>
        <end position="288"/>
    </location>
</feature>
<evidence type="ECO:0000259" key="2">
    <source>
        <dbReference type="Pfam" id="PF17188"/>
    </source>
</evidence>
<name>A0A1H6CIH9_9GAMM</name>
<evidence type="ECO:0000313" key="4">
    <source>
        <dbReference type="Proteomes" id="UP000236745"/>
    </source>
</evidence>
<dbReference type="InterPro" id="IPR033436">
    <property type="entry name" value="MucB/RseB_C"/>
</dbReference>
<keyword evidence="4" id="KW-1185">Reference proteome</keyword>
<proteinExistence type="predicted"/>
<protein>
    <submittedName>
        <fullName evidence="3">Anti sigma-E protein RseA, N-terminal domain</fullName>
    </submittedName>
</protein>
<accession>A0A1H6CIH9</accession>